<dbReference type="Proteomes" id="UP000077671">
    <property type="component" value="Unassembled WGS sequence"/>
</dbReference>
<dbReference type="EMBL" id="LWDD02003923">
    <property type="protein sequence ID" value="KAE8236111.1"/>
    <property type="molecule type" value="Genomic_DNA"/>
</dbReference>
<reference evidence="1" key="3">
    <citation type="submission" date="2020-10" db="EMBL/GenBank/DDBJ databases">
        <authorList>
            <person name="Sedaghatjoo S."/>
        </authorList>
    </citation>
    <scope>NUCLEOTIDE SEQUENCE</scope>
    <source>
        <strain evidence="1">AZH3</strain>
    </source>
</reference>
<gene>
    <name evidence="2" type="ORF">A4X03_0g9551</name>
    <name evidence="1" type="ORF">JKIAZH3_G5134</name>
</gene>
<dbReference type="Proteomes" id="UP000836402">
    <property type="component" value="Unassembled WGS sequence"/>
</dbReference>
<evidence type="ECO:0000313" key="3">
    <source>
        <dbReference type="Proteomes" id="UP000077671"/>
    </source>
</evidence>
<organism evidence="2 3">
    <name type="scientific">Tilletia caries</name>
    <name type="common">wheat bunt fungus</name>
    <dbReference type="NCBI Taxonomy" id="13290"/>
    <lineage>
        <taxon>Eukaryota</taxon>
        <taxon>Fungi</taxon>
        <taxon>Dikarya</taxon>
        <taxon>Basidiomycota</taxon>
        <taxon>Ustilaginomycotina</taxon>
        <taxon>Exobasidiomycetes</taxon>
        <taxon>Tilletiales</taxon>
        <taxon>Tilletiaceae</taxon>
        <taxon>Tilletia</taxon>
    </lineage>
</organism>
<evidence type="ECO:0000313" key="2">
    <source>
        <dbReference type="EMBL" id="KAE8236111.1"/>
    </source>
</evidence>
<dbReference type="EMBL" id="CAJHJG010001543">
    <property type="protein sequence ID" value="CAD6913199.1"/>
    <property type="molecule type" value="Genomic_DNA"/>
</dbReference>
<accession>A0A177U4F1</accession>
<proteinExistence type="predicted"/>
<dbReference type="AlphaFoldDB" id="A0A177U4F1"/>
<name>A0A177U4F1_9BASI</name>
<reference evidence="2" key="2">
    <citation type="journal article" date="2019" name="IMA Fungus">
        <title>Genome sequencing and comparison of five Tilletia species to identify candidate genes for the detection of regulated species infecting wheat.</title>
        <authorList>
            <person name="Nguyen H.D.T."/>
            <person name="Sultana T."/>
            <person name="Kesanakurti P."/>
            <person name="Hambleton S."/>
        </authorList>
    </citation>
    <scope>NUCLEOTIDE SEQUENCE</scope>
    <source>
        <strain evidence="2">DAOMC 238032</strain>
    </source>
</reference>
<reference evidence="2" key="1">
    <citation type="submission" date="2016-04" db="EMBL/GenBank/DDBJ databases">
        <authorList>
            <person name="Nguyen H.D."/>
            <person name="Kesanakurti P."/>
            <person name="Cullis J."/>
            <person name="Levesque C.A."/>
            <person name="Hambleton S."/>
        </authorList>
    </citation>
    <scope>NUCLEOTIDE SEQUENCE</scope>
    <source>
        <strain evidence="2">DAOMC 238032</strain>
    </source>
</reference>
<keyword evidence="4" id="KW-1185">Reference proteome</keyword>
<evidence type="ECO:0000313" key="4">
    <source>
        <dbReference type="Proteomes" id="UP000836402"/>
    </source>
</evidence>
<protein>
    <submittedName>
        <fullName evidence="2">Uncharacterized protein</fullName>
    </submittedName>
</protein>
<sequence>MPHISQRARLIKVPGRHLRHLDSAAAIDEEVVEEADEVADALGVVESNRYLSRERAPNEQRTRNAYTRCEEHLAWNDDDFRRAFRVTHAQFEQLLVLLEEDEVFRNKRRVRMSTE</sequence>
<evidence type="ECO:0000313" key="1">
    <source>
        <dbReference type="EMBL" id="CAD6913199.1"/>
    </source>
</evidence>
<comment type="caution">
    <text evidence="2">The sequence shown here is derived from an EMBL/GenBank/DDBJ whole genome shotgun (WGS) entry which is preliminary data.</text>
</comment>